<evidence type="ECO:0000313" key="2">
    <source>
        <dbReference type="Proteomes" id="UP000198211"/>
    </source>
</evidence>
<sequence length="90" mass="9600">NAFRRSYQTRYSLLCIRRVLSSNVVATKLCSWQPLKALNPFFSAPWGGARCTPSTATADESAARCRSCKLRAAGRSAASSLAASGRPSCG</sequence>
<feature type="non-terminal residue" evidence="1">
    <location>
        <position position="1"/>
    </location>
</feature>
<evidence type="ECO:0000313" key="1">
    <source>
        <dbReference type="EMBL" id="OWY90987.1"/>
    </source>
</evidence>
<proteinExistence type="predicted"/>
<accession>A0A225UCN0</accession>
<dbReference type="Proteomes" id="UP000198211">
    <property type="component" value="Unassembled WGS sequence"/>
</dbReference>
<keyword evidence="2" id="KW-1185">Reference proteome</keyword>
<organism evidence="1 2">
    <name type="scientific">Phytophthora megakarya</name>
    <dbReference type="NCBI Taxonomy" id="4795"/>
    <lineage>
        <taxon>Eukaryota</taxon>
        <taxon>Sar</taxon>
        <taxon>Stramenopiles</taxon>
        <taxon>Oomycota</taxon>
        <taxon>Peronosporomycetes</taxon>
        <taxon>Peronosporales</taxon>
        <taxon>Peronosporaceae</taxon>
        <taxon>Phytophthora</taxon>
    </lineage>
</organism>
<reference evidence="2" key="1">
    <citation type="submission" date="2017-03" db="EMBL/GenBank/DDBJ databases">
        <title>Phytopthora megakarya and P. palmivora, two closely related causual agents of cacao black pod achieved similar genome size and gene model numbers by different mechanisms.</title>
        <authorList>
            <person name="Ali S."/>
            <person name="Shao J."/>
            <person name="Larry D.J."/>
            <person name="Kronmiller B."/>
            <person name="Shen D."/>
            <person name="Strem M.D."/>
            <person name="Melnick R.L."/>
            <person name="Guiltinan M.J."/>
            <person name="Tyler B.M."/>
            <person name="Meinhardt L.W."/>
            <person name="Bailey B.A."/>
        </authorList>
    </citation>
    <scope>NUCLEOTIDE SEQUENCE [LARGE SCALE GENOMIC DNA]</scope>
    <source>
        <strain evidence="2">zdho120</strain>
    </source>
</reference>
<dbReference type="EMBL" id="NBNE01021357">
    <property type="protein sequence ID" value="OWY90987.1"/>
    <property type="molecule type" value="Genomic_DNA"/>
</dbReference>
<dbReference type="AlphaFoldDB" id="A0A225UCN0"/>
<protein>
    <submittedName>
        <fullName evidence="1">Uncharacterized protein</fullName>
    </submittedName>
</protein>
<comment type="caution">
    <text evidence="1">The sequence shown here is derived from an EMBL/GenBank/DDBJ whole genome shotgun (WGS) entry which is preliminary data.</text>
</comment>
<name>A0A225UCN0_9STRA</name>
<gene>
    <name evidence="1" type="ORF">PHMEG_00040619</name>
</gene>